<evidence type="ECO:0000256" key="2">
    <source>
        <dbReference type="SAM" id="MobiDB-lite"/>
    </source>
</evidence>
<keyword evidence="1" id="KW-0677">Repeat</keyword>
<reference evidence="4 5" key="1">
    <citation type="submission" date="2024-09" db="EMBL/GenBank/DDBJ databases">
        <title>Rethinking Asexuality: The Enigmatic Case of Functional Sexual Genes in Lepraria (Stereocaulaceae).</title>
        <authorList>
            <person name="Doellman M."/>
            <person name="Sun Y."/>
            <person name="Barcenas-Pena A."/>
            <person name="Lumbsch H.T."/>
            <person name="Grewe F."/>
        </authorList>
    </citation>
    <scope>NUCLEOTIDE SEQUENCE [LARGE SCALE GENOMIC DNA]</scope>
    <source>
        <strain evidence="4 5">Mercado 3170</strain>
    </source>
</reference>
<evidence type="ECO:0000259" key="3">
    <source>
        <dbReference type="Pfam" id="PF24883"/>
    </source>
</evidence>
<comment type="caution">
    <text evidence="4">The sequence shown here is derived from an EMBL/GenBank/DDBJ whole genome shotgun (WGS) entry which is preliminary data.</text>
</comment>
<dbReference type="SUPFAM" id="SSF52540">
    <property type="entry name" value="P-loop containing nucleoside triphosphate hydrolases"/>
    <property type="match status" value="1"/>
</dbReference>
<feature type="domain" description="Nephrocystin 3-like N-terminal" evidence="3">
    <location>
        <begin position="366"/>
        <end position="557"/>
    </location>
</feature>
<dbReference type="EMBL" id="JBEFKJ010000008">
    <property type="protein sequence ID" value="KAL2044714.1"/>
    <property type="molecule type" value="Genomic_DNA"/>
</dbReference>
<dbReference type="Gene3D" id="3.40.50.300">
    <property type="entry name" value="P-loop containing nucleotide triphosphate hydrolases"/>
    <property type="match status" value="1"/>
</dbReference>
<dbReference type="InterPro" id="IPR056884">
    <property type="entry name" value="NPHP3-like_N"/>
</dbReference>
<keyword evidence="5" id="KW-1185">Reference proteome</keyword>
<evidence type="ECO:0000256" key="1">
    <source>
        <dbReference type="ARBA" id="ARBA00022737"/>
    </source>
</evidence>
<dbReference type="PANTHER" id="PTHR10039">
    <property type="entry name" value="AMELOGENIN"/>
    <property type="match status" value="1"/>
</dbReference>
<dbReference type="PANTHER" id="PTHR10039:SF5">
    <property type="entry name" value="NACHT DOMAIN-CONTAINING PROTEIN"/>
    <property type="match status" value="1"/>
</dbReference>
<protein>
    <recommendedName>
        <fullName evidence="3">Nephrocystin 3-like N-terminal domain-containing protein</fullName>
    </recommendedName>
</protein>
<sequence length="967" mass="109993">MDATVRRIGITVLYEPEDEGSHEVDIVLVHGLFGHPKNTWTYDLPRGWLGGRSSNTPYTTDMNDESEERAHKKPRTSHKETSREVFWPQDLLPQTFPQARILAWGYDVQVEELLSSSSQASIFHHAETLLSDLVARRNSVSDKEKPIIFIAHSLGGIVVKDALSLSNNEKTFISEILPATTGVVFMGTPHHGSKIASLGKIAFELSKVFLQKPNLKILRGIEVNSEVLERISRSFSQVLAAGQLKVHSFREELDTKGVRIVEDFSSTIGYLNETRGSLHANHRDMAKFSSAADVKFQRVVSVLRRWIQEGNKLQSTADTAPNLSPATPSLPNSLVLEQRYHECLESLNSAEARNRVQAVEVAYVETYNWLFDRKLGLCDWLEGRTPNSIFWIQGKPGSGKSTVMKHLMNHHKTRELLGTYHGSPWLVAGYFFHDRGTLIQKSVKGFLGEILYQILRQRKELFPSMYTVFSRLYEICDALDPVKGTNRRASINDWSIGSLQEALISVGSKANYDVNVCLFVDALDEHDGNHRELLSTLSRLSQLPENPFFRLRLCLAGRPENIFKDAFHTCPGFPIHQYTTGDIRLYAHGRIQREVSSSFTSAGENGLQDLIEDIIEKAHGVFLWVRLVVDELIEGLCEGDSIDEIKDLLSTIPAELEDLYERAIRRISRTSSSASKNQKYEAYVMFKIAVCAKHPLPLMHFLAVASFSTTGKHTDLQGLPMDQMKRRLNGRSAGLLDTTGFEREVQFIHQTVKDFMTNGSGFTVACECLGDKSHDNGHLLILRYILSRFENAWEPSYRHMYWASANFGHSAYIVEMQQGIEVNGLLENAILRLPNPQQLAFFDYILLVTSKRWIHNNRKLRLFVFYTVHNLDMSRAHLLKENQSDIVEDICSCLLDCASSAKDPRELLVSYLRSDDFELFDELVRYAISRRNIGLSDRETALREWDQVRVWKHRRSAGRLHRTLGWV</sequence>
<gene>
    <name evidence="4" type="ORF">N7G274_002488</name>
</gene>
<evidence type="ECO:0000313" key="4">
    <source>
        <dbReference type="EMBL" id="KAL2044714.1"/>
    </source>
</evidence>
<dbReference type="InterPro" id="IPR027417">
    <property type="entry name" value="P-loop_NTPase"/>
</dbReference>
<name>A0ABR4AFX4_9LECA</name>
<proteinExistence type="predicted"/>
<dbReference type="Pfam" id="PF24883">
    <property type="entry name" value="NPHP3_N"/>
    <property type="match status" value="1"/>
</dbReference>
<dbReference type="Gene3D" id="3.40.50.1820">
    <property type="entry name" value="alpha/beta hydrolase"/>
    <property type="match status" value="1"/>
</dbReference>
<organism evidence="4 5">
    <name type="scientific">Stereocaulon virgatum</name>
    <dbReference type="NCBI Taxonomy" id="373712"/>
    <lineage>
        <taxon>Eukaryota</taxon>
        <taxon>Fungi</taxon>
        <taxon>Dikarya</taxon>
        <taxon>Ascomycota</taxon>
        <taxon>Pezizomycotina</taxon>
        <taxon>Lecanoromycetes</taxon>
        <taxon>OSLEUM clade</taxon>
        <taxon>Lecanoromycetidae</taxon>
        <taxon>Lecanorales</taxon>
        <taxon>Lecanorineae</taxon>
        <taxon>Stereocaulaceae</taxon>
        <taxon>Stereocaulon</taxon>
    </lineage>
</organism>
<dbReference type="Proteomes" id="UP001590950">
    <property type="component" value="Unassembled WGS sequence"/>
</dbReference>
<evidence type="ECO:0000313" key="5">
    <source>
        <dbReference type="Proteomes" id="UP001590950"/>
    </source>
</evidence>
<accession>A0ABR4AFX4</accession>
<dbReference type="SUPFAM" id="SSF53474">
    <property type="entry name" value="alpha/beta-Hydrolases"/>
    <property type="match status" value="1"/>
</dbReference>
<dbReference type="InterPro" id="IPR029058">
    <property type="entry name" value="AB_hydrolase_fold"/>
</dbReference>
<feature type="region of interest" description="Disordered" evidence="2">
    <location>
        <begin position="55"/>
        <end position="82"/>
    </location>
</feature>